<accession>A0A9D1WH07</accession>
<evidence type="ECO:0000256" key="1">
    <source>
        <dbReference type="SAM" id="Phobius"/>
    </source>
</evidence>
<sequence>MKKKDWIIILAVLALAGICMAVFTLFPREGNTLVRITVDDTLYGEYSILEDWEISIGETNICEIRDGQVRMIWADCPDQLCIHQSALDEKGQGAIICLPNRVQIEVVGGGQSDDALDAVAG</sequence>
<keyword evidence="1" id="KW-0812">Transmembrane</keyword>
<dbReference type="Gene3D" id="2.60.320.10">
    <property type="entry name" value="N-utilization substance G protein NusG, insert domain"/>
    <property type="match status" value="1"/>
</dbReference>
<dbReference type="Proteomes" id="UP000886817">
    <property type="component" value="Unassembled WGS sequence"/>
</dbReference>
<protein>
    <submittedName>
        <fullName evidence="2">NusG domain II-containing protein</fullName>
    </submittedName>
</protein>
<dbReference type="CDD" id="cd09911">
    <property type="entry name" value="Lin0431_like"/>
    <property type="match status" value="1"/>
</dbReference>
<keyword evidence="1" id="KW-1133">Transmembrane helix</keyword>
<dbReference type="InterPro" id="IPR038690">
    <property type="entry name" value="NusG_2_sf"/>
</dbReference>
<dbReference type="EMBL" id="DXEX01000096">
    <property type="protein sequence ID" value="HIX58905.1"/>
    <property type="molecule type" value="Genomic_DNA"/>
</dbReference>
<comment type="caution">
    <text evidence="2">The sequence shown here is derived from an EMBL/GenBank/DDBJ whole genome shotgun (WGS) entry which is preliminary data.</text>
</comment>
<feature type="transmembrane region" description="Helical" evidence="1">
    <location>
        <begin position="6"/>
        <end position="26"/>
    </location>
</feature>
<reference evidence="2" key="2">
    <citation type="submission" date="2021-04" db="EMBL/GenBank/DDBJ databases">
        <authorList>
            <person name="Gilroy R."/>
        </authorList>
    </citation>
    <scope>NUCLEOTIDE SEQUENCE</scope>
    <source>
        <strain evidence="2">ChiSjej1B19-8411</strain>
    </source>
</reference>
<organism evidence="2 3">
    <name type="scientific">Candidatus Blautia gallistercoris</name>
    <dbReference type="NCBI Taxonomy" id="2838490"/>
    <lineage>
        <taxon>Bacteria</taxon>
        <taxon>Bacillati</taxon>
        <taxon>Bacillota</taxon>
        <taxon>Clostridia</taxon>
        <taxon>Lachnospirales</taxon>
        <taxon>Lachnospiraceae</taxon>
        <taxon>Blautia</taxon>
    </lineage>
</organism>
<keyword evidence="1" id="KW-0472">Membrane</keyword>
<dbReference type="AlphaFoldDB" id="A0A9D1WH07"/>
<reference evidence="2" key="1">
    <citation type="journal article" date="2021" name="PeerJ">
        <title>Extensive microbial diversity within the chicken gut microbiome revealed by metagenomics and culture.</title>
        <authorList>
            <person name="Gilroy R."/>
            <person name="Ravi A."/>
            <person name="Getino M."/>
            <person name="Pursley I."/>
            <person name="Horton D.L."/>
            <person name="Alikhan N.F."/>
            <person name="Baker D."/>
            <person name="Gharbi K."/>
            <person name="Hall N."/>
            <person name="Watson M."/>
            <person name="Adriaenssens E.M."/>
            <person name="Foster-Nyarko E."/>
            <person name="Jarju S."/>
            <person name="Secka A."/>
            <person name="Antonio M."/>
            <person name="Oren A."/>
            <person name="Chaudhuri R.R."/>
            <person name="La Ragione R."/>
            <person name="Hildebrand F."/>
            <person name="Pallen M.J."/>
        </authorList>
    </citation>
    <scope>NUCLEOTIDE SEQUENCE</scope>
    <source>
        <strain evidence="2">ChiSjej1B19-8411</strain>
    </source>
</reference>
<dbReference type="Pfam" id="PF07009">
    <property type="entry name" value="NusG_II"/>
    <property type="match status" value="1"/>
</dbReference>
<proteinExistence type="predicted"/>
<evidence type="ECO:0000313" key="2">
    <source>
        <dbReference type="EMBL" id="HIX58905.1"/>
    </source>
</evidence>
<gene>
    <name evidence="2" type="ORF">IAA45_04210</name>
</gene>
<name>A0A9D1WH07_9FIRM</name>
<evidence type="ECO:0000313" key="3">
    <source>
        <dbReference type="Proteomes" id="UP000886817"/>
    </source>
</evidence>